<dbReference type="EMBL" id="PREZ01000001">
    <property type="protein sequence ID" value="PPA72425.1"/>
    <property type="molecule type" value="Genomic_DNA"/>
</dbReference>
<dbReference type="SUPFAM" id="SSF46689">
    <property type="entry name" value="Homeodomain-like"/>
    <property type="match status" value="1"/>
</dbReference>
<dbReference type="AlphaFoldDB" id="A0A2S5GHP0"/>
<organism evidence="2 3">
    <name type="scientific">Jeotgalibacillus proteolyticus</name>
    <dbReference type="NCBI Taxonomy" id="2082395"/>
    <lineage>
        <taxon>Bacteria</taxon>
        <taxon>Bacillati</taxon>
        <taxon>Bacillota</taxon>
        <taxon>Bacilli</taxon>
        <taxon>Bacillales</taxon>
        <taxon>Caryophanaceae</taxon>
        <taxon>Jeotgalibacillus</taxon>
    </lineage>
</organism>
<dbReference type="InterPro" id="IPR009057">
    <property type="entry name" value="Homeodomain-like_sf"/>
</dbReference>
<name>A0A2S5GHP0_9BACL</name>
<evidence type="ECO:0000313" key="3">
    <source>
        <dbReference type="Proteomes" id="UP000239047"/>
    </source>
</evidence>
<protein>
    <recommendedName>
        <fullName evidence="1">PucR C-terminal helix-turn-helix domain-containing protein</fullName>
    </recommendedName>
</protein>
<dbReference type="PANTHER" id="PTHR33744">
    <property type="entry name" value="CARBOHYDRATE DIACID REGULATOR"/>
    <property type="match status" value="1"/>
</dbReference>
<dbReference type="InterPro" id="IPR025736">
    <property type="entry name" value="PucR_C-HTH_dom"/>
</dbReference>
<dbReference type="InterPro" id="IPR042070">
    <property type="entry name" value="PucR_C-HTH_sf"/>
</dbReference>
<evidence type="ECO:0000313" key="2">
    <source>
        <dbReference type="EMBL" id="PPA72425.1"/>
    </source>
</evidence>
<sequence length="306" mass="35545">MRMMAMSLIEKLIKQYPGARKKESVSPEEYEHFIWFNDSASDLIALPKKDLSKNEIELIKMMLVPAAAPNRSLQNHQWNRFLFGTEPVCPLPIGTPFRVIFFSFDKVPEYAEGEHPLKFVFSEESVIVPRDELNGYVVELQTQNTLSFEEVSSASQALETDLGVNIHFFVGSFHEVHREIKEVLLLELDWFNETARLEKRQPVVSTHSIFPYLIIDRFTEFELNAQFEVIFKAFEADPELPVIIRTLAENLANVSSTAKKLYLHRNSLQYRLDRFTEKTGVDLKSFHGIQTAYLAGIKWNEWIRNR</sequence>
<feature type="domain" description="PucR C-terminal helix-turn-helix" evidence="1">
    <location>
        <begin position="245"/>
        <end position="295"/>
    </location>
</feature>
<dbReference type="Pfam" id="PF13556">
    <property type="entry name" value="HTH_30"/>
    <property type="match status" value="1"/>
</dbReference>
<dbReference type="Gene3D" id="1.10.10.2840">
    <property type="entry name" value="PucR C-terminal helix-turn-helix domain"/>
    <property type="match status" value="1"/>
</dbReference>
<proteinExistence type="predicted"/>
<evidence type="ECO:0000259" key="1">
    <source>
        <dbReference type="Pfam" id="PF13556"/>
    </source>
</evidence>
<dbReference type="InterPro" id="IPR051448">
    <property type="entry name" value="CdaR-like_regulators"/>
</dbReference>
<reference evidence="2 3" key="1">
    <citation type="submission" date="2018-02" db="EMBL/GenBank/DDBJ databases">
        <title>Jeotgalibacillus proteolyticum sp. nov. a protease producing bacterium isolated from ocean sediments of Laizhou Bay.</title>
        <authorList>
            <person name="Li Y."/>
        </authorList>
    </citation>
    <scope>NUCLEOTIDE SEQUENCE [LARGE SCALE GENOMIC DNA]</scope>
    <source>
        <strain evidence="2 3">22-7</strain>
    </source>
</reference>
<comment type="caution">
    <text evidence="2">The sequence shown here is derived from an EMBL/GenBank/DDBJ whole genome shotgun (WGS) entry which is preliminary data.</text>
</comment>
<gene>
    <name evidence="2" type="ORF">C4B60_03350</name>
</gene>
<dbReference type="Proteomes" id="UP000239047">
    <property type="component" value="Unassembled WGS sequence"/>
</dbReference>
<dbReference type="PANTHER" id="PTHR33744:SF15">
    <property type="entry name" value="CARBOHYDRATE DIACID REGULATOR"/>
    <property type="match status" value="1"/>
</dbReference>
<keyword evidence="3" id="KW-1185">Reference proteome</keyword>
<accession>A0A2S5GHP0</accession>